<dbReference type="InterPro" id="IPR015943">
    <property type="entry name" value="WD40/YVTN_repeat-like_dom_sf"/>
</dbReference>
<proteinExistence type="predicted"/>
<dbReference type="InterPro" id="IPR018765">
    <property type="entry name" value="DUF2341"/>
</dbReference>
<dbReference type="SUPFAM" id="SSF50969">
    <property type="entry name" value="YVTN repeat-like/Quinoprotein amine dehydrogenase"/>
    <property type="match status" value="1"/>
</dbReference>
<dbReference type="RefSeq" id="WP_075049535.1">
    <property type="nucleotide sequence ID" value="NZ_CP006867.1"/>
</dbReference>
<name>A0A0U3F1Z3_9CREN</name>
<dbReference type="EMBL" id="CP006867">
    <property type="protein sequence ID" value="ALU11573.1"/>
    <property type="molecule type" value="Genomic_DNA"/>
</dbReference>
<dbReference type="Gene3D" id="2.130.10.10">
    <property type="entry name" value="YVTN repeat-like/Quinoprotein amine dehydrogenase"/>
    <property type="match status" value="1"/>
</dbReference>
<evidence type="ECO:0000313" key="2">
    <source>
        <dbReference type="EMBL" id="ALU11573.1"/>
    </source>
</evidence>
<feature type="domain" description="DUF2341" evidence="1">
    <location>
        <begin position="367"/>
        <end position="422"/>
    </location>
</feature>
<dbReference type="OrthoDB" id="96213at2157"/>
<reference evidence="2 3" key="1">
    <citation type="submission" date="2013-11" db="EMBL/GenBank/DDBJ databases">
        <title>Comparative genomics of Ignicoccus.</title>
        <authorList>
            <person name="Podar M."/>
        </authorList>
    </citation>
    <scope>NUCLEOTIDE SEQUENCE [LARGE SCALE GENOMIC DNA]</scope>
    <source>
        <strain evidence="2 3">DSM 13165</strain>
    </source>
</reference>
<evidence type="ECO:0000259" key="1">
    <source>
        <dbReference type="Pfam" id="PF10102"/>
    </source>
</evidence>
<protein>
    <recommendedName>
        <fullName evidence="1">DUF2341 domain-containing protein</fullName>
    </recommendedName>
</protein>
<dbReference type="Pfam" id="PF10102">
    <property type="entry name" value="DUF2341"/>
    <property type="match status" value="1"/>
</dbReference>
<organism evidence="2 3">
    <name type="scientific">Ignicoccus islandicus DSM 13165</name>
    <dbReference type="NCBI Taxonomy" id="940295"/>
    <lineage>
        <taxon>Archaea</taxon>
        <taxon>Thermoproteota</taxon>
        <taxon>Thermoprotei</taxon>
        <taxon>Desulfurococcales</taxon>
        <taxon>Desulfurococcaceae</taxon>
        <taxon>Ignicoccus</taxon>
    </lineage>
</organism>
<accession>A0A0U3F1Z3</accession>
<sequence>MRALAITLLIMVTVQALSLTELWSYVAHGITVGIAFSEDGKMGIAPAWDGCAHILDPDGNLINKFCGKSSMDDVSYLNNKFGFVNFDGYAYILNPDGTLWKKIYVGSDYGEAIVMLPNGFIACWYRCAYFDFNGNEHWDINVGVVEYRPSVYNNYIYIADMSWDKLIVVELNSGNIVKEITYDEPVDDTAVCGKYLAVTTDHYLYLYEIDDPLNPRELWKASGFDNSGSYERGGIAFSPDCRYLAVADRGNNELKLFNVRGELVLTKEFPSGVWSVAWWNDRIAIGLGNHEVHVYKLEGYTPTKLSPKLPPSNAYVLTVTNPNSYGLEDYQVRVELPEDLKGKPISITYNGNSVPFCYETSIGECTTDPAQGNGYVWIKVPVIPANGQTMLNVIVGTNGAVNGDQVFDFYDDFNSGISWSKWLYDSYYVNWHKAGPNGYIEITADTGCDVVMVGKKKLTYVKGTVGLALEWRQKYKYEIANSGWDVFYPQIQIENNDCSGTSGRYFLLSVYGDHAIWKHEGTSWKYLTPRGTGSRDGNWHLYQGIITRDFNIILKEDGSKTIANYKENSWIGLSGYLTFREGREYIDWVRVRKYADIEPYYHFQTTTSTTITKTITKTVTQTAIHYVTSTITKTLTVTPVAGAVPKPSVPQSLKPLIEKMYEPYDDLDKAYNSLSKVNNPLVDAIRKEMQKRAWSIAELGRVKSTLNQLLNYLSDYLEARERLEKLLDSEANYTTVFEISNLVQRMKVDYGMMEKLSQELANQVRELKANEPSVDLRAVKAQVGDLNQLLNKLGRKISVKEMFELKKRIEVVGIGKVIDAYLKEKVEELKETYDQFSKAWNSLMAQMKSELGTYEEIAKVVSG</sequence>
<dbReference type="KEGG" id="iis:EYM_02635"/>
<dbReference type="Proteomes" id="UP000060778">
    <property type="component" value="Chromosome"/>
</dbReference>
<dbReference type="SUPFAM" id="SSF63825">
    <property type="entry name" value="YWTD domain"/>
    <property type="match status" value="1"/>
</dbReference>
<evidence type="ECO:0000313" key="3">
    <source>
        <dbReference type="Proteomes" id="UP000060778"/>
    </source>
</evidence>
<dbReference type="InterPro" id="IPR011044">
    <property type="entry name" value="Quino_amine_DH_bsu"/>
</dbReference>
<gene>
    <name evidence="2" type="ORF">EYM_02635</name>
</gene>
<keyword evidence="3" id="KW-1185">Reference proteome</keyword>
<dbReference type="AlphaFoldDB" id="A0A0U3F1Z3"/>
<dbReference type="GeneID" id="30679924"/>